<organism evidence="1 2">
    <name type="scientific">Panagrolaimus sp. PS1159</name>
    <dbReference type="NCBI Taxonomy" id="55785"/>
    <lineage>
        <taxon>Eukaryota</taxon>
        <taxon>Metazoa</taxon>
        <taxon>Ecdysozoa</taxon>
        <taxon>Nematoda</taxon>
        <taxon>Chromadorea</taxon>
        <taxon>Rhabditida</taxon>
        <taxon>Tylenchina</taxon>
        <taxon>Panagrolaimomorpha</taxon>
        <taxon>Panagrolaimoidea</taxon>
        <taxon>Panagrolaimidae</taxon>
        <taxon>Panagrolaimus</taxon>
    </lineage>
</organism>
<accession>A0AC35F1G4</accession>
<name>A0AC35F1G4_9BILA</name>
<evidence type="ECO:0000313" key="1">
    <source>
        <dbReference type="Proteomes" id="UP000887580"/>
    </source>
</evidence>
<dbReference type="WBParaSite" id="PS1159_v2.g12870.t1">
    <property type="protein sequence ID" value="PS1159_v2.g12870.t1"/>
    <property type="gene ID" value="PS1159_v2.g12870"/>
</dbReference>
<reference evidence="2" key="1">
    <citation type="submission" date="2022-11" db="UniProtKB">
        <authorList>
            <consortium name="WormBaseParasite"/>
        </authorList>
    </citation>
    <scope>IDENTIFICATION</scope>
</reference>
<proteinExistence type="predicted"/>
<evidence type="ECO:0000313" key="2">
    <source>
        <dbReference type="WBParaSite" id="PS1159_v2.g12870.t1"/>
    </source>
</evidence>
<protein>
    <submittedName>
        <fullName evidence="2">Uncharacterized protein</fullName>
    </submittedName>
</protein>
<sequence length="220" mass="24843">MKLIQLFAIFGGFICIQHVSAGCSSSDISKVNKCYTDYMNALRFYGSTFNDYYNYVRKYYILVSWNGVTSLCQTFGTLQYCVKKDCMNNDDFKKVATFGGNSASDYIGNYYAFDYMCSSDGKQHYYKSYTCLISNYQNIGKYCTNYGNDCTSRKNENICFVNDATHFCGSDANAYTNSSLFTTLCHSRPECCSNGSNAVELGIGYILALFVMHAVLKLFN</sequence>
<dbReference type="Proteomes" id="UP000887580">
    <property type="component" value="Unplaced"/>
</dbReference>